<name>A0A3S4UNM6_9ACTO</name>
<dbReference type="Gene3D" id="3.40.190.10">
    <property type="entry name" value="Periplasmic binding protein-like II"/>
    <property type="match status" value="2"/>
</dbReference>
<dbReference type="Proteomes" id="UP000276899">
    <property type="component" value="Chromosome"/>
</dbReference>
<evidence type="ECO:0000256" key="4">
    <source>
        <dbReference type="ARBA" id="ARBA00022729"/>
    </source>
</evidence>
<keyword evidence="4 7" id="KW-0732">Signal</keyword>
<organism evidence="8 9">
    <name type="scientific">Actinomyces slackii</name>
    <dbReference type="NCBI Taxonomy" id="52774"/>
    <lineage>
        <taxon>Bacteria</taxon>
        <taxon>Bacillati</taxon>
        <taxon>Actinomycetota</taxon>
        <taxon>Actinomycetes</taxon>
        <taxon>Actinomycetales</taxon>
        <taxon>Actinomycetaceae</taxon>
        <taxon>Actinomyces</taxon>
    </lineage>
</organism>
<evidence type="ECO:0000256" key="1">
    <source>
        <dbReference type="ARBA" id="ARBA00004196"/>
    </source>
</evidence>
<keyword evidence="3" id="KW-0813">Transport</keyword>
<keyword evidence="9" id="KW-1185">Reference proteome</keyword>
<sequence>MFHKEQMMRSTPLYTRRSIMAGLGATAIAATLAACGTSGSQDSGSGQATPAGQGDATKVDVVTWWSAGSEKLGLDALVKVFNTQFPDTTFENKAVSGGAGSQAKQKLAADLAAGNPPDTYQAHAGAELKDDIEAEYLTDVSSLYEEFGLSDAFPKTLMDRLTDSAGAIYSVPSNIHRANVVWASVSALKAAGLDPAKPAADMDAWIADMEKVKAAGLTPITMGMAWTQLQLLETVLIADLGAQAYTGLFDGTTDWGGAEVTKAVEHYAKIVALTDTSLHTEDWEPALKPVMDGKAAFNVMGDWAVAGFDAAKMTAGTDYVHFPVPGTDGVFDFLADSFTLPDGAAHPGGAKNWLNCISSKEGQIAFNTVKGSIPARTDLSDEDKAGFSDYQRAAMESFASDTIVSSIAHGAALPAKATNAMNDALTKFAQGASDAAALQAALKAAYDAVAS</sequence>
<feature type="chain" id="PRO_5039376283" description="Probable sugar-binding periplasmic protein" evidence="7">
    <location>
        <begin position="34"/>
        <end position="451"/>
    </location>
</feature>
<dbReference type="InterPro" id="IPR050490">
    <property type="entry name" value="Bact_solute-bd_prot1"/>
</dbReference>
<evidence type="ECO:0000256" key="6">
    <source>
        <dbReference type="ARBA" id="ARBA00049753"/>
    </source>
</evidence>
<comment type="similarity">
    <text evidence="2">Belongs to the bacterial solute-binding protein 1 family.</text>
</comment>
<evidence type="ECO:0000256" key="3">
    <source>
        <dbReference type="ARBA" id="ARBA00022448"/>
    </source>
</evidence>
<accession>A0A3S4UNM6</accession>
<feature type="signal peptide" evidence="7">
    <location>
        <begin position="1"/>
        <end position="33"/>
    </location>
</feature>
<dbReference type="KEGG" id="asla:NCTC11923_01342"/>
<dbReference type="AlphaFoldDB" id="A0A3S4UNM6"/>
<evidence type="ECO:0000256" key="5">
    <source>
        <dbReference type="ARBA" id="ARBA00049629"/>
    </source>
</evidence>
<dbReference type="GO" id="GO:0030313">
    <property type="term" value="C:cell envelope"/>
    <property type="evidence" value="ECO:0007669"/>
    <property type="project" value="UniProtKB-SubCell"/>
</dbReference>
<reference evidence="8 9" key="1">
    <citation type="submission" date="2018-12" db="EMBL/GenBank/DDBJ databases">
        <authorList>
            <consortium name="Pathogen Informatics"/>
        </authorList>
    </citation>
    <scope>NUCLEOTIDE SEQUENCE [LARGE SCALE GENOMIC DNA]</scope>
    <source>
        <strain evidence="8 9">NCTC11923</strain>
    </source>
</reference>
<evidence type="ECO:0000313" key="8">
    <source>
        <dbReference type="EMBL" id="VEG74704.1"/>
    </source>
</evidence>
<dbReference type="Pfam" id="PF01547">
    <property type="entry name" value="SBP_bac_1"/>
    <property type="match status" value="1"/>
</dbReference>
<protein>
    <recommendedName>
        <fullName evidence="6">Probable sugar-binding periplasmic protein</fullName>
    </recommendedName>
</protein>
<dbReference type="PROSITE" id="PS51257">
    <property type="entry name" value="PROKAR_LIPOPROTEIN"/>
    <property type="match status" value="1"/>
</dbReference>
<dbReference type="PANTHER" id="PTHR43649">
    <property type="entry name" value="ARABINOSE-BINDING PROTEIN-RELATED"/>
    <property type="match status" value="1"/>
</dbReference>
<comment type="function">
    <text evidence="5">Part of a binding-protein-dependent transport system for a sugar.</text>
</comment>
<proteinExistence type="inferred from homology"/>
<dbReference type="PANTHER" id="PTHR43649:SF28">
    <property type="entry name" value="BINDING PROTEIN COMPONENT OF ABC SUGAR TRANSPORTER-RELATED"/>
    <property type="match status" value="1"/>
</dbReference>
<dbReference type="EMBL" id="LR134363">
    <property type="protein sequence ID" value="VEG74704.1"/>
    <property type="molecule type" value="Genomic_DNA"/>
</dbReference>
<evidence type="ECO:0000256" key="7">
    <source>
        <dbReference type="SAM" id="SignalP"/>
    </source>
</evidence>
<dbReference type="STRING" id="1278298.GCA_000428685_02317"/>
<gene>
    <name evidence="8" type="ORF">NCTC11923_01342</name>
</gene>
<dbReference type="SUPFAM" id="SSF53850">
    <property type="entry name" value="Periplasmic binding protein-like II"/>
    <property type="match status" value="1"/>
</dbReference>
<dbReference type="InterPro" id="IPR006059">
    <property type="entry name" value="SBP"/>
</dbReference>
<comment type="subcellular location">
    <subcellularLocation>
        <location evidence="1">Cell envelope</location>
    </subcellularLocation>
</comment>
<evidence type="ECO:0000313" key="9">
    <source>
        <dbReference type="Proteomes" id="UP000276899"/>
    </source>
</evidence>
<evidence type="ECO:0000256" key="2">
    <source>
        <dbReference type="ARBA" id="ARBA00008520"/>
    </source>
</evidence>